<name>A0A6P1P1L3_9BACT</name>
<proteinExistence type="predicted"/>
<reference evidence="2 3" key="1">
    <citation type="submission" date="2020-01" db="EMBL/GenBank/DDBJ databases">
        <authorList>
            <person name="Kim M."/>
        </authorList>
    </citation>
    <scope>NUCLEOTIDE SEQUENCE [LARGE SCALE GENOMIC DNA]</scope>
    <source>
        <strain evidence="2 3">BT10</strain>
    </source>
</reference>
<dbReference type="PANTHER" id="PTHR33990:SF1">
    <property type="entry name" value="PROTEIN YJDN"/>
    <property type="match status" value="1"/>
</dbReference>
<sequence>MDKDPSMKLDIYINYPGHCEEAFRFYEEHLGGKINLMLAHQQVPPHFPKDWKKPILHAIMEIGGTTVRGADVVGAEPMRSAYLTLKLDTPEQAEQIYDLLSKDGGEVFMKMEKTFFANRFAMLRDKFGTSWMLLQEE</sequence>
<dbReference type="EMBL" id="CP047897">
    <property type="protein sequence ID" value="QHL87853.1"/>
    <property type="molecule type" value="Genomic_DNA"/>
</dbReference>
<dbReference type="KEGG" id="nib:GU926_10590"/>
<gene>
    <name evidence="2" type="ORF">GU926_10590</name>
</gene>
<dbReference type="Proteomes" id="UP000464214">
    <property type="component" value="Chromosome"/>
</dbReference>
<dbReference type="Pfam" id="PF00903">
    <property type="entry name" value="Glyoxalase"/>
    <property type="match status" value="1"/>
</dbReference>
<dbReference type="RefSeq" id="WP_160691635.1">
    <property type="nucleotide sequence ID" value="NZ_CP047897.1"/>
</dbReference>
<dbReference type="CDD" id="cd06588">
    <property type="entry name" value="PhnB_like"/>
    <property type="match status" value="1"/>
</dbReference>
<feature type="domain" description="Glyoxalase/fosfomycin resistance/dioxygenase" evidence="1">
    <location>
        <begin position="17"/>
        <end position="132"/>
    </location>
</feature>
<keyword evidence="3" id="KW-1185">Reference proteome</keyword>
<dbReference type="PANTHER" id="PTHR33990">
    <property type="entry name" value="PROTEIN YJDN-RELATED"/>
    <property type="match status" value="1"/>
</dbReference>
<organism evidence="2 3">
    <name type="scientific">Nibribacter ruber</name>
    <dbReference type="NCBI Taxonomy" id="2698458"/>
    <lineage>
        <taxon>Bacteria</taxon>
        <taxon>Pseudomonadati</taxon>
        <taxon>Bacteroidota</taxon>
        <taxon>Cytophagia</taxon>
        <taxon>Cytophagales</taxon>
        <taxon>Hymenobacteraceae</taxon>
        <taxon>Nibribacter</taxon>
    </lineage>
</organism>
<dbReference type="InterPro" id="IPR028973">
    <property type="entry name" value="PhnB-like"/>
</dbReference>
<evidence type="ECO:0000259" key="1">
    <source>
        <dbReference type="Pfam" id="PF00903"/>
    </source>
</evidence>
<protein>
    <submittedName>
        <fullName evidence="2">VOC family protein</fullName>
    </submittedName>
</protein>
<dbReference type="SUPFAM" id="SSF54593">
    <property type="entry name" value="Glyoxalase/Bleomycin resistance protein/Dihydroxybiphenyl dioxygenase"/>
    <property type="match status" value="1"/>
</dbReference>
<dbReference type="InterPro" id="IPR004360">
    <property type="entry name" value="Glyas_Fos-R_dOase_dom"/>
</dbReference>
<dbReference type="InterPro" id="IPR029068">
    <property type="entry name" value="Glyas_Bleomycin-R_OHBP_Dase"/>
</dbReference>
<evidence type="ECO:0000313" key="2">
    <source>
        <dbReference type="EMBL" id="QHL87853.1"/>
    </source>
</evidence>
<dbReference type="AlphaFoldDB" id="A0A6P1P1L3"/>
<accession>A0A6P1P1L3</accession>
<dbReference type="Gene3D" id="3.10.180.10">
    <property type="entry name" value="2,3-Dihydroxybiphenyl 1,2-Dioxygenase, domain 1"/>
    <property type="match status" value="1"/>
</dbReference>
<evidence type="ECO:0000313" key="3">
    <source>
        <dbReference type="Proteomes" id="UP000464214"/>
    </source>
</evidence>